<comment type="subcellular location">
    <subcellularLocation>
        <location evidence="2">Secreted</location>
    </subcellularLocation>
</comment>
<dbReference type="GO" id="GO:0005576">
    <property type="term" value="C:extracellular region"/>
    <property type="evidence" value="ECO:0007669"/>
    <property type="project" value="UniProtKB-SubCell"/>
</dbReference>
<evidence type="ECO:0000256" key="1">
    <source>
        <dbReference type="ARBA" id="ARBA00001913"/>
    </source>
</evidence>
<dbReference type="PANTHER" id="PTHR12253">
    <property type="entry name" value="RH14732P"/>
    <property type="match status" value="1"/>
</dbReference>
<dbReference type="VEuPathDB" id="VectorBase:CSON010379"/>
<evidence type="ECO:0000256" key="3">
    <source>
        <dbReference type="ARBA" id="ARBA00013278"/>
    </source>
</evidence>
<dbReference type="PROSITE" id="PS00118">
    <property type="entry name" value="PA2_HIS"/>
    <property type="match status" value="1"/>
</dbReference>
<dbReference type="Pfam" id="PF05826">
    <property type="entry name" value="Phospholip_A2_2"/>
    <property type="match status" value="1"/>
</dbReference>
<keyword evidence="9" id="KW-0442">Lipid degradation</keyword>
<organism evidence="14">
    <name type="scientific">Culicoides sonorensis</name>
    <name type="common">Biting midge</name>
    <dbReference type="NCBI Taxonomy" id="179676"/>
    <lineage>
        <taxon>Eukaryota</taxon>
        <taxon>Metazoa</taxon>
        <taxon>Ecdysozoa</taxon>
        <taxon>Arthropoda</taxon>
        <taxon>Hexapoda</taxon>
        <taxon>Insecta</taxon>
        <taxon>Pterygota</taxon>
        <taxon>Neoptera</taxon>
        <taxon>Endopterygota</taxon>
        <taxon>Diptera</taxon>
        <taxon>Nematocera</taxon>
        <taxon>Chironomoidea</taxon>
        <taxon>Ceratopogonidae</taxon>
        <taxon>Ceratopogoninae</taxon>
        <taxon>Culicoides</taxon>
        <taxon>Monoculicoides</taxon>
    </lineage>
</organism>
<dbReference type="InterPro" id="IPR016090">
    <property type="entry name" value="PLA2-like_dom"/>
</dbReference>
<name>A0A336LL42_CULSO</name>
<proteinExistence type="predicted"/>
<keyword evidence="7" id="KW-0378">Hydrolase</keyword>
<keyword evidence="5" id="KW-0964">Secreted</keyword>
<dbReference type="GO" id="GO:0004623">
    <property type="term" value="F:phospholipase A2 activity"/>
    <property type="evidence" value="ECO:0007669"/>
    <property type="project" value="UniProtKB-EC"/>
</dbReference>
<dbReference type="FunFam" id="1.20.90.10:FF:000002">
    <property type="entry name" value="Phospholipase A2 group III"/>
    <property type="match status" value="1"/>
</dbReference>
<keyword evidence="11" id="KW-1015">Disulfide bond</keyword>
<keyword evidence="8" id="KW-0106">Calcium</keyword>
<evidence type="ECO:0000256" key="5">
    <source>
        <dbReference type="ARBA" id="ARBA00022525"/>
    </source>
</evidence>
<keyword evidence="10" id="KW-0443">Lipid metabolism</keyword>
<dbReference type="AlphaFoldDB" id="A0A336LL42"/>
<evidence type="ECO:0000256" key="8">
    <source>
        <dbReference type="ARBA" id="ARBA00022837"/>
    </source>
</evidence>
<gene>
    <name evidence="14" type="primary">CSON010379</name>
</gene>
<evidence type="ECO:0000259" key="13">
    <source>
        <dbReference type="Pfam" id="PF05826"/>
    </source>
</evidence>
<evidence type="ECO:0000256" key="6">
    <source>
        <dbReference type="ARBA" id="ARBA00022723"/>
    </source>
</evidence>
<evidence type="ECO:0000256" key="4">
    <source>
        <dbReference type="ARBA" id="ARBA00021721"/>
    </source>
</evidence>
<dbReference type="GO" id="GO:0050482">
    <property type="term" value="P:arachidonate secretion"/>
    <property type="evidence" value="ECO:0007669"/>
    <property type="project" value="InterPro"/>
</dbReference>
<dbReference type="SUPFAM" id="SSF48619">
    <property type="entry name" value="Phospholipase A2, PLA2"/>
    <property type="match status" value="1"/>
</dbReference>
<dbReference type="GO" id="GO:0006644">
    <property type="term" value="P:phospholipid metabolic process"/>
    <property type="evidence" value="ECO:0007669"/>
    <property type="project" value="InterPro"/>
</dbReference>
<protein>
    <recommendedName>
        <fullName evidence="4">Phospholipase A2</fullName>
        <ecNumber evidence="3">3.1.1.4</ecNumber>
    </recommendedName>
    <alternativeName>
        <fullName evidence="12">Phosphatidylcholine 2-acylhydrolase</fullName>
    </alternativeName>
</protein>
<feature type="domain" description="Phospholipase A2-like central" evidence="13">
    <location>
        <begin position="194"/>
        <end position="289"/>
    </location>
</feature>
<accession>A0A336LL42</accession>
<evidence type="ECO:0000256" key="7">
    <source>
        <dbReference type="ARBA" id="ARBA00022801"/>
    </source>
</evidence>
<dbReference type="Gene3D" id="1.20.90.10">
    <property type="entry name" value="Phospholipase A2 domain"/>
    <property type="match status" value="1"/>
</dbReference>
<dbReference type="GO" id="GO:0046872">
    <property type="term" value="F:metal ion binding"/>
    <property type="evidence" value="ECO:0007669"/>
    <property type="project" value="UniProtKB-KW"/>
</dbReference>
<reference evidence="14" key="1">
    <citation type="submission" date="2018-07" db="EMBL/GenBank/DDBJ databases">
        <authorList>
            <person name="Quirk P.G."/>
            <person name="Krulwich T.A."/>
        </authorList>
    </citation>
    <scope>NUCLEOTIDE SEQUENCE</scope>
</reference>
<comment type="cofactor">
    <cofactor evidence="1">
        <name>Ca(2+)</name>
        <dbReference type="ChEBI" id="CHEBI:29108"/>
    </cofactor>
</comment>
<evidence type="ECO:0000256" key="9">
    <source>
        <dbReference type="ARBA" id="ARBA00022963"/>
    </source>
</evidence>
<keyword evidence="6" id="KW-0479">Metal-binding</keyword>
<dbReference type="InterPro" id="IPR036444">
    <property type="entry name" value="PLipase_A2_dom_sf"/>
</dbReference>
<evidence type="ECO:0000256" key="10">
    <source>
        <dbReference type="ARBA" id="ARBA00023098"/>
    </source>
</evidence>
<evidence type="ECO:0000256" key="2">
    <source>
        <dbReference type="ARBA" id="ARBA00004613"/>
    </source>
</evidence>
<dbReference type="EC" id="3.1.1.4" evidence="3"/>
<dbReference type="GO" id="GO:0016042">
    <property type="term" value="P:lipid catabolic process"/>
    <property type="evidence" value="ECO:0007669"/>
    <property type="project" value="UniProtKB-KW"/>
</dbReference>
<evidence type="ECO:0000313" key="14">
    <source>
        <dbReference type="EMBL" id="SSX18690.1"/>
    </source>
</evidence>
<evidence type="ECO:0000256" key="11">
    <source>
        <dbReference type="ARBA" id="ARBA00023157"/>
    </source>
</evidence>
<dbReference type="CDD" id="cd04704">
    <property type="entry name" value="PLA2_bee_venom_like"/>
    <property type="match status" value="1"/>
</dbReference>
<dbReference type="EMBL" id="UFQT01000041">
    <property type="protein sequence ID" value="SSX18690.1"/>
    <property type="molecule type" value="Genomic_DNA"/>
</dbReference>
<dbReference type="InterPro" id="IPR033113">
    <property type="entry name" value="PLA2_histidine"/>
</dbReference>
<sequence length="304" mass="34433">MRTVTDTSTSRLKKIIFFLINFAFITLLIASTAGAKPTLPFNLGEALQFPSLTSFTPFQQYVEKRQATEIKPFSGRRIDSSSLRMVYYHDLTVSVVELGPAKLLLNCELIEVFSDSELKSMLRKLSKINRPLEIGFKDMIKLMYQCELIDKADEKSNQYSDNSAESQNDQAIQESRSTFFNNQAFPSISLLSGIIPGTKWCGTGDIAKDYHDLGSETHVDRCCRTHDLCPSKVRPYQKRYELENNSLYTKSHCTCDDMLFSCLKHSNSSAGNLLGTIYFNLVQVPCIHESSKGGYRFRKARTGF</sequence>
<dbReference type="OMA" id="VRQMKTY"/>
<evidence type="ECO:0000256" key="12">
    <source>
        <dbReference type="ARBA" id="ARBA00029903"/>
    </source>
</evidence>